<name>A0A6N7VNK7_9ACTO</name>
<dbReference type="EMBL" id="VULO01000001">
    <property type="protein sequence ID" value="MSS83294.1"/>
    <property type="molecule type" value="Genomic_DNA"/>
</dbReference>
<evidence type="ECO:0000256" key="1">
    <source>
        <dbReference type="ARBA" id="ARBA00006611"/>
    </source>
</evidence>
<keyword evidence="4" id="KW-1185">Reference proteome</keyword>
<comment type="similarity">
    <text evidence="1">Belongs to the GSP E family.</text>
</comment>
<gene>
    <name evidence="3" type="ORF">FYJ24_00635</name>
</gene>
<dbReference type="PANTHER" id="PTHR30486:SF6">
    <property type="entry name" value="TYPE IV PILUS RETRACTATION ATPASE PILT"/>
    <property type="match status" value="1"/>
</dbReference>
<dbReference type="InterPro" id="IPR050921">
    <property type="entry name" value="T4SS_GSP_E_ATPase"/>
</dbReference>
<dbReference type="Gene3D" id="3.40.50.300">
    <property type="entry name" value="P-loop containing nucleotide triphosphate hydrolases"/>
    <property type="match status" value="1"/>
</dbReference>
<dbReference type="Gene3D" id="3.30.450.90">
    <property type="match status" value="1"/>
</dbReference>
<dbReference type="GO" id="GO:0016887">
    <property type="term" value="F:ATP hydrolysis activity"/>
    <property type="evidence" value="ECO:0007669"/>
    <property type="project" value="InterPro"/>
</dbReference>
<dbReference type="PANTHER" id="PTHR30486">
    <property type="entry name" value="TWITCHING MOTILITY PROTEIN PILT"/>
    <property type="match status" value="1"/>
</dbReference>
<dbReference type="AlphaFoldDB" id="A0A6N7VNK7"/>
<dbReference type="CDD" id="cd01130">
    <property type="entry name" value="VirB11-like_ATPase"/>
    <property type="match status" value="1"/>
</dbReference>
<proteinExistence type="inferred from homology"/>
<dbReference type="Proteomes" id="UP000470875">
    <property type="component" value="Unassembled WGS sequence"/>
</dbReference>
<dbReference type="NCBIfam" id="TIGR03819">
    <property type="entry name" value="heli_sec_ATPase"/>
    <property type="match status" value="1"/>
</dbReference>
<dbReference type="RefSeq" id="WP_154542614.1">
    <property type="nucleotide sequence ID" value="NZ_VULO01000001.1"/>
</dbReference>
<accession>A0A6N7VNK7</accession>
<reference evidence="3 4" key="1">
    <citation type="submission" date="2019-08" db="EMBL/GenBank/DDBJ databases">
        <title>In-depth cultivation of the pig gut microbiome towards novel bacterial diversity and tailored functional studies.</title>
        <authorList>
            <person name="Wylensek D."/>
            <person name="Hitch T.C.A."/>
            <person name="Clavel T."/>
        </authorList>
    </citation>
    <scope>NUCLEOTIDE SEQUENCE [LARGE SCALE GENOMIC DNA]</scope>
    <source>
        <strain evidence="3 4">WB03_NA08</strain>
    </source>
</reference>
<sequence length="370" mass="39855">MTDFSALSRRVAFGQNPAQAVLSDDDGSLGIDQKVYRWRQLQAASYGMTPELFDLTQLPGVTDVVINGLEVWLDRGNGMERSEWAPANIRECEELARKIAAAGGKRLDEASPLVDAIVGTNMRFHAVLPPLAQNGPAISLRILRSSRFSLEDLETHSTVSPDIGSLLRYLVDRGGNMLISGATGAGKTTLLDALLSLVPEDERIICIEEVSELAPTHPHVIHLQERRPNVEGMGAVSLSDLVRAALRMRPNWIVLGECRGVEVVDVLSALNTGHKGFATIHANNVHDVPARLAALGAKAGLGSEALGLQTAAAFDVVLHMRRSGAQRELAEVGVLSTHGGQCEPALVRRGMEMVSDVGYDRLCEVTGWNP</sequence>
<evidence type="ECO:0000313" key="3">
    <source>
        <dbReference type="EMBL" id="MSS83294.1"/>
    </source>
</evidence>
<dbReference type="InterPro" id="IPR022399">
    <property type="entry name" value="TadA-like_ATPase"/>
</dbReference>
<organism evidence="3 4">
    <name type="scientific">Scrofimicrobium canadense</name>
    <dbReference type="NCBI Taxonomy" id="2652290"/>
    <lineage>
        <taxon>Bacteria</taxon>
        <taxon>Bacillati</taxon>
        <taxon>Actinomycetota</taxon>
        <taxon>Actinomycetes</taxon>
        <taxon>Actinomycetales</taxon>
        <taxon>Actinomycetaceae</taxon>
        <taxon>Scrofimicrobium</taxon>
    </lineage>
</organism>
<comment type="caution">
    <text evidence="3">The sequence shown here is derived from an EMBL/GenBank/DDBJ whole genome shotgun (WGS) entry which is preliminary data.</text>
</comment>
<evidence type="ECO:0000313" key="4">
    <source>
        <dbReference type="Proteomes" id="UP000470875"/>
    </source>
</evidence>
<dbReference type="SUPFAM" id="SSF52540">
    <property type="entry name" value="P-loop containing nucleoside triphosphate hydrolases"/>
    <property type="match status" value="1"/>
</dbReference>
<dbReference type="InterPro" id="IPR027417">
    <property type="entry name" value="P-loop_NTPase"/>
</dbReference>
<feature type="domain" description="Bacterial type II secretion system protein E" evidence="2">
    <location>
        <begin position="119"/>
        <end position="317"/>
    </location>
</feature>
<dbReference type="InterPro" id="IPR001482">
    <property type="entry name" value="T2SS/T4SS_dom"/>
</dbReference>
<evidence type="ECO:0000259" key="2">
    <source>
        <dbReference type="Pfam" id="PF00437"/>
    </source>
</evidence>
<dbReference type="Pfam" id="PF00437">
    <property type="entry name" value="T2SSE"/>
    <property type="match status" value="1"/>
</dbReference>
<protein>
    <submittedName>
        <fullName evidence="3">TadA family conjugal transfer-associated ATPase</fullName>
    </submittedName>
</protein>